<reference evidence="4" key="1">
    <citation type="submission" date="2016-06" db="UniProtKB">
        <authorList>
            <consortium name="WormBaseParasite"/>
        </authorList>
    </citation>
    <scope>IDENTIFICATION</scope>
</reference>
<dbReference type="EMBL" id="UZAN01043394">
    <property type="protein sequence ID" value="VDP78274.1"/>
    <property type="molecule type" value="Genomic_DNA"/>
</dbReference>
<proteinExistence type="predicted"/>
<protein>
    <submittedName>
        <fullName evidence="4">Serine-rich adhesin for platelets-like</fullName>
    </submittedName>
</protein>
<evidence type="ECO:0000313" key="2">
    <source>
        <dbReference type="EMBL" id="VDP78274.1"/>
    </source>
</evidence>
<feature type="region of interest" description="Disordered" evidence="1">
    <location>
        <begin position="38"/>
        <end position="57"/>
    </location>
</feature>
<dbReference type="Proteomes" id="UP000272942">
    <property type="component" value="Unassembled WGS sequence"/>
</dbReference>
<evidence type="ECO:0000313" key="3">
    <source>
        <dbReference type="Proteomes" id="UP000272942"/>
    </source>
</evidence>
<accession>A0A183AHG0</accession>
<name>A0A183AHG0_9TREM</name>
<feature type="region of interest" description="Disordered" evidence="1">
    <location>
        <begin position="1"/>
        <end position="30"/>
    </location>
</feature>
<dbReference type="AlphaFoldDB" id="A0A183AHG0"/>
<feature type="compositionally biased region" description="Low complexity" evidence="1">
    <location>
        <begin position="40"/>
        <end position="52"/>
    </location>
</feature>
<keyword evidence="3" id="KW-1185">Reference proteome</keyword>
<organism evidence="4">
    <name type="scientific">Echinostoma caproni</name>
    <dbReference type="NCBI Taxonomy" id="27848"/>
    <lineage>
        <taxon>Eukaryota</taxon>
        <taxon>Metazoa</taxon>
        <taxon>Spiralia</taxon>
        <taxon>Lophotrochozoa</taxon>
        <taxon>Platyhelminthes</taxon>
        <taxon>Trematoda</taxon>
        <taxon>Digenea</taxon>
        <taxon>Plagiorchiida</taxon>
        <taxon>Echinostomata</taxon>
        <taxon>Echinostomatoidea</taxon>
        <taxon>Echinostomatidae</taxon>
        <taxon>Echinostoma</taxon>
    </lineage>
</organism>
<feature type="compositionally biased region" description="Polar residues" evidence="1">
    <location>
        <begin position="97"/>
        <end position="114"/>
    </location>
</feature>
<gene>
    <name evidence="2" type="ORF">ECPE_LOCUS6395</name>
</gene>
<feature type="region of interest" description="Disordered" evidence="1">
    <location>
        <begin position="93"/>
        <end position="114"/>
    </location>
</feature>
<evidence type="ECO:0000256" key="1">
    <source>
        <dbReference type="SAM" id="MobiDB-lite"/>
    </source>
</evidence>
<dbReference type="WBParaSite" id="ECPE_0000640801-mRNA-1">
    <property type="protein sequence ID" value="ECPE_0000640801-mRNA-1"/>
    <property type="gene ID" value="ECPE_0000640801"/>
</dbReference>
<feature type="compositionally biased region" description="Polar residues" evidence="1">
    <location>
        <begin position="344"/>
        <end position="353"/>
    </location>
</feature>
<reference evidence="2 3" key="2">
    <citation type="submission" date="2018-11" db="EMBL/GenBank/DDBJ databases">
        <authorList>
            <consortium name="Pathogen Informatics"/>
        </authorList>
    </citation>
    <scope>NUCLEOTIDE SEQUENCE [LARGE SCALE GENOMIC DNA]</scope>
    <source>
        <strain evidence="2 3">Egypt</strain>
    </source>
</reference>
<evidence type="ECO:0000313" key="4">
    <source>
        <dbReference type="WBParaSite" id="ECPE_0000640801-mRNA-1"/>
    </source>
</evidence>
<dbReference type="OrthoDB" id="6255447at2759"/>
<sequence length="641" mass="68359">MFKMHMRSATGRVPSGRADHRGNKTYSVNPLETDIDQSEISEPHSSPPIGSSAPTKSTVITGVSENKLDCALASSTSTTTTTTTTTTTSTVLREPNVDNSSELVAQKGPSKSTTQPEVFQFVQLLATSLVTVTTNNNPSECSVSSQPALTVQSDSGSSMYTLVSGESSELVTCHETDMPLMNAEDSNEPLNDSESLGPVYVVDLSDLDPSNGLLEATTSLNQHDEDDCVPADVGLDIEQVRTPDSDSVPHYLNYSDSRHTSRTLNTTLPIQTTSPKSTAEVDRSNLWTNSGQNGDSNLCFIFNQTDSVVQLLNTDPNKVAHADDDEKSSLNVEEHLDPMDNDSPGDSGSNVGDTVARISSQNLFGSYPSSPILVDKSGARDGIWRPVESLDVETSCSRSDKDVPGGQFDQSDFVTFDCNILLNSGEPGVLGADGISHSPRFPSPVPETNSPRTMLYSSPPIPRNQSGYSFSATLRSDIDDTNVTGAISDSGMPKSPYEFGQVLLTDESNPCSVQNVSQFLPLIWCYGGSTNLTTSVSIPDTHHIYTTATSPGEFTTGTDQCSNFSVGYLIGQNRVPDTSNTHDLTDYQSTLPDCGQNTAIATTTSATNSVPSTAPILTTEITTSVCSPSTSTYLDFGVTMP</sequence>
<feature type="region of interest" description="Disordered" evidence="1">
    <location>
        <begin position="334"/>
        <end position="353"/>
    </location>
</feature>